<evidence type="ECO:0000313" key="2">
    <source>
        <dbReference type="EMBL" id="MBD0825185.1"/>
    </source>
</evidence>
<reference evidence="2 3" key="1">
    <citation type="journal article" date="2018" name="J. Microbiol.">
        <title>Aestuariibaculum marinum sp. nov., a marine bacterium isolated from seawater in South Korea.</title>
        <authorList>
            <person name="Choi J."/>
            <person name="Lee D."/>
            <person name="Jang J.H."/>
            <person name="Cha S."/>
            <person name="Seo T."/>
        </authorList>
    </citation>
    <scope>NUCLEOTIDE SEQUENCE [LARGE SCALE GENOMIC DNA]</scope>
    <source>
        <strain evidence="2 3">IP7</strain>
    </source>
</reference>
<evidence type="ECO:0000313" key="3">
    <source>
        <dbReference type="Proteomes" id="UP000621516"/>
    </source>
</evidence>
<gene>
    <name evidence="2" type="ORF">ICJ85_14280</name>
</gene>
<dbReference type="Gene3D" id="3.40.720.10">
    <property type="entry name" value="Alkaline Phosphatase, subunit A"/>
    <property type="match status" value="1"/>
</dbReference>
<name>A0A8J6PX22_9FLAO</name>
<organism evidence="2 3">
    <name type="scientific">Aestuariibaculum marinum</name>
    <dbReference type="NCBI Taxonomy" id="2683592"/>
    <lineage>
        <taxon>Bacteria</taxon>
        <taxon>Pseudomonadati</taxon>
        <taxon>Bacteroidota</taxon>
        <taxon>Flavobacteriia</taxon>
        <taxon>Flavobacteriales</taxon>
        <taxon>Flavobacteriaceae</taxon>
    </lineage>
</organism>
<proteinExistence type="predicted"/>
<comment type="caution">
    <text evidence="2">The sequence shown here is derived from an EMBL/GenBank/DDBJ whole genome shotgun (WGS) entry which is preliminary data.</text>
</comment>
<dbReference type="SUPFAM" id="SSF53649">
    <property type="entry name" value="Alkaline phosphatase-like"/>
    <property type="match status" value="1"/>
</dbReference>
<dbReference type="CDD" id="cd16027">
    <property type="entry name" value="SGSH"/>
    <property type="match status" value="1"/>
</dbReference>
<accession>A0A8J6PX22</accession>
<dbReference type="Proteomes" id="UP000621516">
    <property type="component" value="Unassembled WGS sequence"/>
</dbReference>
<evidence type="ECO:0000259" key="1">
    <source>
        <dbReference type="Pfam" id="PF00884"/>
    </source>
</evidence>
<dbReference type="EMBL" id="JACVXD010000011">
    <property type="protein sequence ID" value="MBD0825185.1"/>
    <property type="molecule type" value="Genomic_DNA"/>
</dbReference>
<dbReference type="PANTHER" id="PTHR43751">
    <property type="entry name" value="SULFATASE"/>
    <property type="match status" value="1"/>
</dbReference>
<dbReference type="InterPro" id="IPR052701">
    <property type="entry name" value="GAG_Ulvan_Degrading_Sulfatases"/>
</dbReference>
<dbReference type="RefSeq" id="WP_188224477.1">
    <property type="nucleotide sequence ID" value="NZ_JACVXD010000011.1"/>
</dbReference>
<dbReference type="InterPro" id="IPR000917">
    <property type="entry name" value="Sulfatase_N"/>
</dbReference>
<protein>
    <submittedName>
        <fullName evidence="2">Sulfatase</fullName>
    </submittedName>
</protein>
<keyword evidence="3" id="KW-1185">Reference proteome</keyword>
<dbReference type="AlphaFoldDB" id="A0A8J6PX22"/>
<dbReference type="Pfam" id="PF00884">
    <property type="entry name" value="Sulfatase"/>
    <property type="match status" value="1"/>
</dbReference>
<sequence length="551" mass="63317">MRLVIFFINRKETHILLLIILSFVCNAQKQENLPNILFVVSDDQSFAHTSFAGSTFINTPAFDRIAKEGIYFENCIAASPGCAPSRSALVTGRYPWQNEQSGQHASAWLKKYVPFIDVLEKAGYCIGRTGKGVDPFQYARNNNDSLWRETNAAGKLHSDFKFDIDSLNGIKTYAKGIKVTDYVKNFKFFVNNKAANRPFFFWFGAQEPHRPYERSSYKRLGKDMKGVKVPGFLPDVDVVRGDLLDYAVEIEWFDQQLEDMLQYLEKIGALENTIIIVTSDNGKPFPRAKANTYEYGIHVPMAIRYPKEFPGNRVIKDLISFVDIAPTLLEITKQNPKDIMMPMSGKSFLRLLKSNKNGNVNKKESYVFSGRERHSSSRYKNLGYPQRAVRSKDYLLIWNMKPERWPAGAPQKFSDKDTTHVLPFNGVYEGAYKEGIAYTDIDESPSKEFLMLNSEDEDMKPFYDLAVGKRPEFELFEINEDPFCLHNLAGLPEYGKTEKKLKTALKNELKRTNDPRVVGSDKEIFDSYKRYMNIRKFPRPSKADKKNDYGR</sequence>
<dbReference type="InterPro" id="IPR017850">
    <property type="entry name" value="Alkaline_phosphatase_core_sf"/>
</dbReference>
<dbReference type="PANTHER" id="PTHR43751:SF1">
    <property type="entry name" value="SULFATASE ATSG-RELATED"/>
    <property type="match status" value="1"/>
</dbReference>
<feature type="domain" description="Sulfatase N-terminal" evidence="1">
    <location>
        <begin position="34"/>
        <end position="332"/>
    </location>
</feature>